<proteinExistence type="predicted"/>
<feature type="binding site" evidence="9">
    <location>
        <position position="10"/>
    </location>
    <ligand>
        <name>Zn(2+)</name>
        <dbReference type="ChEBI" id="CHEBI:29105"/>
    </ligand>
</feature>
<evidence type="ECO:0000259" key="12">
    <source>
        <dbReference type="PROSITE" id="PS51915"/>
    </source>
</evidence>
<reference evidence="14" key="1">
    <citation type="submission" date="2025-08" db="UniProtKB">
        <authorList>
            <consortium name="RefSeq"/>
        </authorList>
    </citation>
    <scope>IDENTIFICATION</scope>
</reference>
<keyword evidence="6" id="KW-0238">DNA-binding</keyword>
<evidence type="ECO:0000256" key="9">
    <source>
        <dbReference type="PROSITE-ProRule" id="PRU01263"/>
    </source>
</evidence>
<feature type="binding site" evidence="9">
    <location>
        <position position="62"/>
    </location>
    <ligand>
        <name>Zn(2+)</name>
        <dbReference type="ChEBI" id="CHEBI:29105"/>
    </ligand>
</feature>
<dbReference type="SUPFAM" id="SSF57667">
    <property type="entry name" value="beta-beta-alpha zinc fingers"/>
    <property type="match status" value="4"/>
</dbReference>
<evidence type="ECO:0000256" key="7">
    <source>
        <dbReference type="ARBA" id="ARBA00023242"/>
    </source>
</evidence>
<feature type="domain" description="C2H2-type" evidence="11">
    <location>
        <begin position="369"/>
        <end position="392"/>
    </location>
</feature>
<dbReference type="PROSITE" id="PS50157">
    <property type="entry name" value="ZINC_FINGER_C2H2_2"/>
    <property type="match status" value="7"/>
</dbReference>
<sequence>MEGVLSDGMCRCCASEGSFKDFQVPYQWMGAEEIYANMLKDCFDLTLSISEEINNGGICEVCITQLRNACNFKRQVQKTEEKFKRKMEESSFKTDSIKMEVTRFDDDDSNMSADEFSSQEYEVPIKVEKLDEKPRKRQAAAKASTSKAKKSKASAETSVKRKLPVNITKVKVKIEPNSKEVNDAVRKDKQKNGQLSKHLINVREIFAWSNATPVRNQSDMGYSCCYCDHVYLDPADLKKHTIDTHKGIENSSITKRRDLNAFNVKVDITHLHCKLCQQRIADIDTLVNHLKDLHHKRLFTDIKNNLIPFRFESENLECCMCPTQFNKFKIMLEHMNTHVRNYVCEVCDAGFVNRKRLLLHQEQHVVGKFKCRFCQGDFTTVTKMKFHIKSVHKPVTFRNKCRLCNELFKDYHQKIKHMHEVHQVQKSQKCTACDRVFATRKAFRVHMQRDHLMERRHQCTLCEKSFFQSTCLKDHMLKHTGRRDFQCDVCLKRYGRKSTLRDHMRIHKDDRRFKCEYCGHAFVQKCSWRGHMRTKHGQKC</sequence>
<feature type="domain" description="C2H2-type" evidence="11">
    <location>
        <begin position="342"/>
        <end position="369"/>
    </location>
</feature>
<dbReference type="SMART" id="SM00868">
    <property type="entry name" value="zf-AD"/>
    <property type="match status" value="2"/>
</dbReference>
<dbReference type="PANTHER" id="PTHR16515:SF49">
    <property type="entry name" value="GASTRULA ZINC FINGER PROTEIN XLCGF49.1-LIKE-RELATED"/>
    <property type="match status" value="1"/>
</dbReference>
<evidence type="ECO:0000256" key="10">
    <source>
        <dbReference type="SAM" id="MobiDB-lite"/>
    </source>
</evidence>
<dbReference type="PANTHER" id="PTHR16515">
    <property type="entry name" value="PR DOMAIN ZINC FINGER PROTEIN"/>
    <property type="match status" value="1"/>
</dbReference>
<evidence type="ECO:0000256" key="1">
    <source>
        <dbReference type="ARBA" id="ARBA00004123"/>
    </source>
</evidence>
<dbReference type="SMART" id="SM00355">
    <property type="entry name" value="ZnF_C2H2"/>
    <property type="match status" value="10"/>
</dbReference>
<dbReference type="PROSITE" id="PS51915">
    <property type="entry name" value="ZAD"/>
    <property type="match status" value="1"/>
</dbReference>
<feature type="domain" description="C2H2-type" evidence="11">
    <location>
        <begin position="485"/>
        <end position="512"/>
    </location>
</feature>
<keyword evidence="7" id="KW-0539">Nucleus</keyword>
<accession>A0A6J1MZ44</accession>
<evidence type="ECO:0000313" key="14">
    <source>
        <dbReference type="RefSeq" id="XP_023939869.2"/>
    </source>
</evidence>
<keyword evidence="5 9" id="KW-0862">Zinc</keyword>
<dbReference type="AlphaFoldDB" id="A0A6J1MZ44"/>
<gene>
    <name evidence="14" type="primary">LOC112047132</name>
</gene>
<evidence type="ECO:0000256" key="6">
    <source>
        <dbReference type="ARBA" id="ARBA00023125"/>
    </source>
</evidence>
<evidence type="ECO:0000256" key="4">
    <source>
        <dbReference type="ARBA" id="ARBA00022771"/>
    </source>
</evidence>
<dbReference type="InterPro" id="IPR012934">
    <property type="entry name" value="Znf_AD"/>
</dbReference>
<evidence type="ECO:0000259" key="11">
    <source>
        <dbReference type="PROSITE" id="PS50157"/>
    </source>
</evidence>
<evidence type="ECO:0000256" key="3">
    <source>
        <dbReference type="ARBA" id="ARBA00022737"/>
    </source>
</evidence>
<evidence type="ECO:0000256" key="5">
    <source>
        <dbReference type="ARBA" id="ARBA00022833"/>
    </source>
</evidence>
<keyword evidence="3" id="KW-0677">Repeat</keyword>
<dbReference type="Proteomes" id="UP001652582">
    <property type="component" value="Chromosome 26"/>
</dbReference>
<keyword evidence="2 9" id="KW-0479">Metal-binding</keyword>
<dbReference type="InterPro" id="IPR013087">
    <property type="entry name" value="Znf_C2H2_type"/>
</dbReference>
<organism evidence="13 14">
    <name type="scientific">Bicyclus anynana</name>
    <name type="common">Squinting bush brown butterfly</name>
    <dbReference type="NCBI Taxonomy" id="110368"/>
    <lineage>
        <taxon>Eukaryota</taxon>
        <taxon>Metazoa</taxon>
        <taxon>Ecdysozoa</taxon>
        <taxon>Arthropoda</taxon>
        <taxon>Hexapoda</taxon>
        <taxon>Insecta</taxon>
        <taxon>Pterygota</taxon>
        <taxon>Neoptera</taxon>
        <taxon>Endopterygota</taxon>
        <taxon>Lepidoptera</taxon>
        <taxon>Glossata</taxon>
        <taxon>Ditrysia</taxon>
        <taxon>Papilionoidea</taxon>
        <taxon>Nymphalidae</taxon>
        <taxon>Satyrinae</taxon>
        <taxon>Satyrini</taxon>
        <taxon>Mycalesina</taxon>
        <taxon>Bicyclus</taxon>
    </lineage>
</organism>
<dbReference type="RefSeq" id="XP_023939869.2">
    <property type="nucleotide sequence ID" value="XM_024084101.2"/>
</dbReference>
<keyword evidence="13" id="KW-1185">Reference proteome</keyword>
<keyword evidence="4 8" id="KW-0863">Zinc-finger</keyword>
<feature type="binding site" evidence="9">
    <location>
        <position position="13"/>
    </location>
    <ligand>
        <name>Zn(2+)</name>
        <dbReference type="ChEBI" id="CHEBI:29105"/>
    </ligand>
</feature>
<feature type="domain" description="C2H2-type" evidence="11">
    <location>
        <begin position="222"/>
        <end position="250"/>
    </location>
</feature>
<dbReference type="GO" id="GO:0008270">
    <property type="term" value="F:zinc ion binding"/>
    <property type="evidence" value="ECO:0007669"/>
    <property type="project" value="UniProtKB-UniRule"/>
</dbReference>
<dbReference type="Pfam" id="PF00096">
    <property type="entry name" value="zf-C2H2"/>
    <property type="match status" value="3"/>
</dbReference>
<dbReference type="Gene3D" id="3.40.1800.20">
    <property type="match status" value="1"/>
</dbReference>
<dbReference type="OrthoDB" id="6077919at2759"/>
<feature type="domain" description="ZAD" evidence="12">
    <location>
        <begin position="8"/>
        <end position="86"/>
    </location>
</feature>
<name>A0A6J1MZ44_BICAN</name>
<dbReference type="GO" id="GO:0005634">
    <property type="term" value="C:nucleus"/>
    <property type="evidence" value="ECO:0007669"/>
    <property type="project" value="UniProtKB-SubCell"/>
</dbReference>
<feature type="domain" description="C2H2-type" evidence="11">
    <location>
        <begin position="457"/>
        <end position="484"/>
    </location>
</feature>
<feature type="binding site" evidence="9">
    <location>
        <position position="59"/>
    </location>
    <ligand>
        <name>Zn(2+)</name>
        <dbReference type="ChEBI" id="CHEBI:29105"/>
    </ligand>
</feature>
<protein>
    <submittedName>
        <fullName evidence="14">Zinc finger protein 28 isoform X8</fullName>
    </submittedName>
</protein>
<dbReference type="InterPro" id="IPR036236">
    <property type="entry name" value="Znf_C2H2_sf"/>
</dbReference>
<evidence type="ECO:0000256" key="8">
    <source>
        <dbReference type="PROSITE-ProRule" id="PRU00042"/>
    </source>
</evidence>
<evidence type="ECO:0000313" key="13">
    <source>
        <dbReference type="Proteomes" id="UP001652582"/>
    </source>
</evidence>
<dbReference type="GeneID" id="112047132"/>
<dbReference type="Gene3D" id="3.30.160.60">
    <property type="entry name" value="Classic Zinc Finger"/>
    <property type="match status" value="5"/>
</dbReference>
<comment type="subcellular location">
    <subcellularLocation>
        <location evidence="1">Nucleus</location>
    </subcellularLocation>
</comment>
<dbReference type="InterPro" id="IPR050331">
    <property type="entry name" value="Zinc_finger"/>
</dbReference>
<feature type="domain" description="C2H2-type" evidence="11">
    <location>
        <begin position="513"/>
        <end position="540"/>
    </location>
</feature>
<feature type="region of interest" description="Disordered" evidence="10">
    <location>
        <begin position="132"/>
        <end position="160"/>
    </location>
</feature>
<dbReference type="PROSITE" id="PS00028">
    <property type="entry name" value="ZINC_FINGER_C2H2_1"/>
    <property type="match status" value="8"/>
</dbReference>
<feature type="domain" description="C2H2-type" evidence="11">
    <location>
        <begin position="428"/>
        <end position="456"/>
    </location>
</feature>
<evidence type="ECO:0000256" key="2">
    <source>
        <dbReference type="ARBA" id="ARBA00022723"/>
    </source>
</evidence>